<sequence length="423" mass="47159">MKPIILFQTFLLLVPILIFSQQDVHDNQMKWLDGWTNFSPNKTFYPEAQEQLPSIIDTDLYLPNTTTYLLSGNVYVTNGATLTIQEGTIIRCDSNISTSLIITKDANFIARGLQAQPIVFTSDKESKSKKSGDWGGIVIIGSGHSNAPSGINNVEGDYLPQYSSYGGNDTIETSIIMTYVRIEYAGQKINSSKELNGLSLYTVNASSIINNIMISYSADDSFEFFGGTSKPYNLVSYKAKDDDFDFTLGYKGELYNILAIRHPYISDISGSYALEVDGYEKKSGMSSKESLSSVSVKNATLISLSDKNNYQHTLAAISSKNLANINITDSKISGFANVVKFDKSYHSYADLEQHFSLENSVFNVHNGTVMVTYEPKTSPHQLLKYNMFTTYFKSAEEFLTNPLHNTNPKFTLKESTDDYTVMQ</sequence>
<dbReference type="EMBL" id="BAABCW010000007">
    <property type="protein sequence ID" value="GAA3508571.1"/>
    <property type="molecule type" value="Genomic_DNA"/>
</dbReference>
<protein>
    <recommendedName>
        <fullName evidence="3">T9SS C-terminal target domain-containing protein</fullName>
    </recommendedName>
</protein>
<proteinExistence type="predicted"/>
<dbReference type="PANTHER" id="PTHR41339:SF1">
    <property type="entry name" value="SECRETED PROTEIN"/>
    <property type="match status" value="1"/>
</dbReference>
<dbReference type="Proteomes" id="UP001500459">
    <property type="component" value="Unassembled WGS sequence"/>
</dbReference>
<evidence type="ECO:0008006" key="3">
    <source>
        <dbReference type="Google" id="ProtNLM"/>
    </source>
</evidence>
<dbReference type="RefSeq" id="WP_344927005.1">
    <property type="nucleotide sequence ID" value="NZ_BAABCW010000007.1"/>
</dbReference>
<accession>A0ABP6UI74</accession>
<dbReference type="PANTHER" id="PTHR41339">
    <property type="entry name" value="LIPL48"/>
    <property type="match status" value="1"/>
</dbReference>
<gene>
    <name evidence="1" type="ORF">GCM10022393_19980</name>
</gene>
<evidence type="ECO:0000313" key="1">
    <source>
        <dbReference type="EMBL" id="GAA3508571.1"/>
    </source>
</evidence>
<organism evidence="1 2">
    <name type="scientific">Aquimarina addita</name>
    <dbReference type="NCBI Taxonomy" id="870485"/>
    <lineage>
        <taxon>Bacteria</taxon>
        <taxon>Pseudomonadati</taxon>
        <taxon>Bacteroidota</taxon>
        <taxon>Flavobacteriia</taxon>
        <taxon>Flavobacteriales</taxon>
        <taxon>Flavobacteriaceae</taxon>
        <taxon>Aquimarina</taxon>
    </lineage>
</organism>
<keyword evidence="2" id="KW-1185">Reference proteome</keyword>
<evidence type="ECO:0000313" key="2">
    <source>
        <dbReference type="Proteomes" id="UP001500459"/>
    </source>
</evidence>
<reference evidence="2" key="1">
    <citation type="journal article" date="2019" name="Int. J. Syst. Evol. Microbiol.">
        <title>The Global Catalogue of Microorganisms (GCM) 10K type strain sequencing project: providing services to taxonomists for standard genome sequencing and annotation.</title>
        <authorList>
            <consortium name="The Broad Institute Genomics Platform"/>
            <consortium name="The Broad Institute Genome Sequencing Center for Infectious Disease"/>
            <person name="Wu L."/>
            <person name="Ma J."/>
        </authorList>
    </citation>
    <scope>NUCLEOTIDE SEQUENCE [LARGE SCALE GENOMIC DNA]</scope>
    <source>
        <strain evidence="2">JCM 17106</strain>
    </source>
</reference>
<comment type="caution">
    <text evidence="1">The sequence shown here is derived from an EMBL/GenBank/DDBJ whole genome shotgun (WGS) entry which is preliminary data.</text>
</comment>
<name>A0ABP6UI74_9FLAO</name>